<dbReference type="EMBL" id="CP002999">
    <property type="protein sequence ID" value="AEM72201.1"/>
    <property type="molecule type" value="Genomic_DNA"/>
</dbReference>
<reference evidence="1 2" key="2">
    <citation type="journal article" date="2012" name="Stand. Genomic Sci.">
        <title>Complete genome sequence of the facultatively anaerobic, appendaged bacterium Muricauda ruestringensis type strain (B1(T)).</title>
        <authorList>
            <person name="Huntemann M."/>
            <person name="Teshima H."/>
            <person name="Lapidus A."/>
            <person name="Nolan M."/>
            <person name="Lucas S."/>
            <person name="Hammon N."/>
            <person name="Deshpande S."/>
            <person name="Cheng J.F."/>
            <person name="Tapia R."/>
            <person name="Goodwin L.A."/>
            <person name="Pitluck S."/>
            <person name="Liolios K."/>
            <person name="Pagani I."/>
            <person name="Ivanova N."/>
            <person name="Mavromatis K."/>
            <person name="Mikhailova N."/>
            <person name="Pati A."/>
            <person name="Chen A."/>
            <person name="Palaniappan K."/>
            <person name="Land M."/>
            <person name="Hauser L."/>
            <person name="Pan C."/>
            <person name="Brambilla E.M."/>
            <person name="Rohde M."/>
            <person name="Spring S."/>
            <person name="Goker M."/>
            <person name="Detter J.C."/>
            <person name="Bristow J."/>
            <person name="Eisen J.A."/>
            <person name="Markowitz V."/>
            <person name="Hugenholtz P."/>
            <person name="Kyrpides N.C."/>
            <person name="Klenk H.P."/>
            <person name="Woyke T."/>
        </authorList>
    </citation>
    <scope>NUCLEOTIDE SEQUENCE [LARGE SCALE GENOMIC DNA]</scope>
    <source>
        <strain evidence="2">DSM 13258 / LMG 19739 / B1</strain>
    </source>
</reference>
<dbReference type="KEGG" id="mrs:Murru_3181"/>
<name>G2PLT2_ALLRU</name>
<sequence length="221" mass="26359">MESFQALFLNYYIPAANRSIADSWTHISKSKYKSLLNLSKQDLKDNLYETIRLGYVGLFHKYESYLKDLVAATNFLFAELREENNLLTLEQYCKKEYKIDIYKSHYQFDITKRVSYIANCVKHKDSFPIKEPIHPDFKYADKNKKIEIEKEVFKIDIERMKIHCQSLQSQLFSMGFKQYLELEFETILESVKPELKESIETKEKILLAKENFELVLSDFRK</sequence>
<gene>
    <name evidence="1" type="ordered locus">Murru_3181</name>
</gene>
<dbReference type="AlphaFoldDB" id="G2PLT2"/>
<dbReference type="Proteomes" id="UP000008908">
    <property type="component" value="Chromosome"/>
</dbReference>
<reference evidence="2" key="1">
    <citation type="submission" date="2011-08" db="EMBL/GenBank/DDBJ databases">
        <title>The complete genome of Muricauda ruestringensis DSM 13258.</title>
        <authorList>
            <person name="Lucas S."/>
            <person name="Han J."/>
            <person name="Lapidus A."/>
            <person name="Bruce D."/>
            <person name="Goodwin L."/>
            <person name="Pitluck S."/>
            <person name="Peters L."/>
            <person name="Kyrpides N."/>
            <person name="Mavromatis K."/>
            <person name="Ivanova N."/>
            <person name="Ovchinnikova G."/>
            <person name="Teshima H."/>
            <person name="Detter J.C."/>
            <person name="Tapia R."/>
            <person name="Han C."/>
            <person name="Land M."/>
            <person name="Hauser L."/>
            <person name="Markowitz V."/>
            <person name="Cheng J.-F."/>
            <person name="Hugenholtz P."/>
            <person name="Woyke T."/>
            <person name="Wu D."/>
            <person name="Spring S."/>
            <person name="Schroeder M."/>
            <person name="Brambilla E."/>
            <person name="Klenk H.-P."/>
            <person name="Eisen J.A."/>
        </authorList>
    </citation>
    <scope>NUCLEOTIDE SEQUENCE [LARGE SCALE GENOMIC DNA]</scope>
    <source>
        <strain evidence="2">DSM 13258 / LMG 19739 / B1</strain>
    </source>
</reference>
<dbReference type="RefSeq" id="WP_014034480.1">
    <property type="nucleotide sequence ID" value="NC_015945.1"/>
</dbReference>
<dbReference type="HOGENOM" id="CLU_1037400_0_0_10"/>
<protein>
    <submittedName>
        <fullName evidence="1">Uncharacterized protein</fullName>
    </submittedName>
</protein>
<keyword evidence="2" id="KW-1185">Reference proteome</keyword>
<evidence type="ECO:0000313" key="2">
    <source>
        <dbReference type="Proteomes" id="UP000008908"/>
    </source>
</evidence>
<accession>G2PLT2</accession>
<dbReference type="eggNOG" id="ENOG5033TGC">
    <property type="taxonomic scope" value="Bacteria"/>
</dbReference>
<organism evidence="1 2">
    <name type="scientific">Allomuricauda ruestringensis (strain DSM 13258 / CIP 107369 / LMG 19739 / B1)</name>
    <name type="common">Muricauda ruestringensis</name>
    <dbReference type="NCBI Taxonomy" id="886377"/>
    <lineage>
        <taxon>Bacteria</taxon>
        <taxon>Pseudomonadati</taxon>
        <taxon>Bacteroidota</taxon>
        <taxon>Flavobacteriia</taxon>
        <taxon>Flavobacteriales</taxon>
        <taxon>Flavobacteriaceae</taxon>
        <taxon>Flagellimonas</taxon>
    </lineage>
</organism>
<proteinExistence type="predicted"/>
<evidence type="ECO:0000313" key="1">
    <source>
        <dbReference type="EMBL" id="AEM72201.1"/>
    </source>
</evidence>